<name>A0AAV2P481_9HYME</name>
<organism evidence="1 2">
    <name type="scientific">Lasius platythorax</name>
    <dbReference type="NCBI Taxonomy" id="488582"/>
    <lineage>
        <taxon>Eukaryota</taxon>
        <taxon>Metazoa</taxon>
        <taxon>Ecdysozoa</taxon>
        <taxon>Arthropoda</taxon>
        <taxon>Hexapoda</taxon>
        <taxon>Insecta</taxon>
        <taxon>Pterygota</taxon>
        <taxon>Neoptera</taxon>
        <taxon>Endopterygota</taxon>
        <taxon>Hymenoptera</taxon>
        <taxon>Apocrita</taxon>
        <taxon>Aculeata</taxon>
        <taxon>Formicoidea</taxon>
        <taxon>Formicidae</taxon>
        <taxon>Formicinae</taxon>
        <taxon>Lasius</taxon>
        <taxon>Lasius</taxon>
    </lineage>
</organism>
<dbReference type="Proteomes" id="UP001497644">
    <property type="component" value="Chromosome 7"/>
</dbReference>
<dbReference type="EMBL" id="OZ034830">
    <property type="protein sequence ID" value="CAL1687347.1"/>
    <property type="molecule type" value="Genomic_DNA"/>
</dbReference>
<dbReference type="AlphaFoldDB" id="A0AAV2P481"/>
<protein>
    <submittedName>
        <fullName evidence="1">Uncharacterized protein</fullName>
    </submittedName>
</protein>
<accession>A0AAV2P481</accession>
<reference evidence="1" key="1">
    <citation type="submission" date="2024-04" db="EMBL/GenBank/DDBJ databases">
        <authorList>
            <consortium name="Molecular Ecology Group"/>
        </authorList>
    </citation>
    <scope>NUCLEOTIDE SEQUENCE</scope>
</reference>
<proteinExistence type="predicted"/>
<evidence type="ECO:0000313" key="2">
    <source>
        <dbReference type="Proteomes" id="UP001497644"/>
    </source>
</evidence>
<evidence type="ECO:0000313" key="1">
    <source>
        <dbReference type="EMBL" id="CAL1687347.1"/>
    </source>
</evidence>
<gene>
    <name evidence="1" type="ORF">LPLAT_LOCUS12572</name>
</gene>
<keyword evidence="2" id="KW-1185">Reference proteome</keyword>
<sequence length="76" mass="8408">MIEIAKQQRDIAEVIADNTISGSKKALIHRDRHCCLCSTSYKGTSETVSPVYGDARGNYGECQGRIFKDISMALVR</sequence>